<evidence type="ECO:0000256" key="5">
    <source>
        <dbReference type="ARBA" id="ARBA00022989"/>
    </source>
</evidence>
<dbReference type="Gene3D" id="1.10.3720.10">
    <property type="entry name" value="MetI-like"/>
    <property type="match status" value="1"/>
</dbReference>
<dbReference type="EMBL" id="JAGSOJ010000001">
    <property type="protein sequence ID" value="MCM1988759.1"/>
    <property type="molecule type" value="Genomic_DNA"/>
</dbReference>
<dbReference type="GO" id="GO:0005886">
    <property type="term" value="C:plasma membrane"/>
    <property type="evidence" value="ECO:0007669"/>
    <property type="project" value="UniProtKB-SubCell"/>
</dbReference>
<evidence type="ECO:0000256" key="1">
    <source>
        <dbReference type="ARBA" id="ARBA00004651"/>
    </source>
</evidence>
<feature type="transmembrane region" description="Helical" evidence="7">
    <location>
        <begin position="222"/>
        <end position="246"/>
    </location>
</feature>
<proteinExistence type="inferred from homology"/>
<keyword evidence="5 7" id="KW-1133">Transmembrane helix</keyword>
<keyword evidence="3" id="KW-1003">Cell membrane</keyword>
<evidence type="ECO:0000256" key="7">
    <source>
        <dbReference type="RuleBase" id="RU363032"/>
    </source>
</evidence>
<name>A0A9J6NW85_9CLOT</name>
<organism evidence="9 10">
    <name type="scientific">Oceanirhabdus seepicola</name>
    <dbReference type="NCBI Taxonomy" id="2828781"/>
    <lineage>
        <taxon>Bacteria</taxon>
        <taxon>Bacillati</taxon>
        <taxon>Bacillota</taxon>
        <taxon>Clostridia</taxon>
        <taxon>Eubacteriales</taxon>
        <taxon>Clostridiaceae</taxon>
        <taxon>Oceanirhabdus</taxon>
    </lineage>
</organism>
<evidence type="ECO:0000259" key="8">
    <source>
        <dbReference type="PROSITE" id="PS50928"/>
    </source>
</evidence>
<dbReference type="RefSeq" id="WP_250857628.1">
    <property type="nucleotide sequence ID" value="NZ_JAGSOJ010000001.1"/>
</dbReference>
<keyword evidence="10" id="KW-1185">Reference proteome</keyword>
<keyword evidence="6 7" id="KW-0472">Membrane</keyword>
<comment type="similarity">
    <text evidence="7">Belongs to the binding-protein-dependent transport system permease family.</text>
</comment>
<evidence type="ECO:0000256" key="6">
    <source>
        <dbReference type="ARBA" id="ARBA00023136"/>
    </source>
</evidence>
<evidence type="ECO:0000256" key="2">
    <source>
        <dbReference type="ARBA" id="ARBA00022448"/>
    </source>
</evidence>
<dbReference type="InterPro" id="IPR000515">
    <property type="entry name" value="MetI-like"/>
</dbReference>
<evidence type="ECO:0000313" key="9">
    <source>
        <dbReference type="EMBL" id="MCM1988759.1"/>
    </source>
</evidence>
<dbReference type="SUPFAM" id="SSF161098">
    <property type="entry name" value="MetI-like"/>
    <property type="match status" value="1"/>
</dbReference>
<evidence type="ECO:0000313" key="10">
    <source>
        <dbReference type="Proteomes" id="UP001056429"/>
    </source>
</evidence>
<feature type="transmembrane region" description="Helical" evidence="7">
    <location>
        <begin position="95"/>
        <end position="119"/>
    </location>
</feature>
<dbReference type="PANTHER" id="PTHR30151">
    <property type="entry name" value="ALKANE SULFONATE ABC TRANSPORTER-RELATED, MEMBRANE SUBUNIT"/>
    <property type="match status" value="1"/>
</dbReference>
<feature type="transmembrane region" description="Helical" evidence="7">
    <location>
        <begin position="190"/>
        <end position="210"/>
    </location>
</feature>
<dbReference type="CDD" id="cd06261">
    <property type="entry name" value="TM_PBP2"/>
    <property type="match status" value="1"/>
</dbReference>
<dbReference type="Pfam" id="PF00528">
    <property type="entry name" value="BPD_transp_1"/>
    <property type="match status" value="1"/>
</dbReference>
<comment type="subcellular location">
    <subcellularLocation>
        <location evidence="1 7">Cell membrane</location>
        <topology evidence="1 7">Multi-pass membrane protein</topology>
    </subcellularLocation>
</comment>
<comment type="caution">
    <text evidence="9">The sequence shown here is derived from an EMBL/GenBank/DDBJ whole genome shotgun (WGS) entry which is preliminary data.</text>
</comment>
<accession>A0A9J6NW85</accession>
<reference evidence="9" key="2">
    <citation type="submission" date="2021-04" db="EMBL/GenBank/DDBJ databases">
        <authorList>
            <person name="Dong X."/>
        </authorList>
    </citation>
    <scope>NUCLEOTIDE SEQUENCE</scope>
    <source>
        <strain evidence="9">ZWT</strain>
    </source>
</reference>
<evidence type="ECO:0000256" key="3">
    <source>
        <dbReference type="ARBA" id="ARBA00022475"/>
    </source>
</evidence>
<feature type="transmembrane region" description="Helical" evidence="7">
    <location>
        <begin position="125"/>
        <end position="144"/>
    </location>
</feature>
<reference evidence="9" key="1">
    <citation type="journal article" date="2021" name="mSystems">
        <title>Bacteria and Archaea Synergistically Convert Glycine Betaine to Biogenic Methane in the Formosa Cold Seep of the South China Sea.</title>
        <authorList>
            <person name="Li L."/>
            <person name="Zhang W."/>
            <person name="Zhang S."/>
            <person name="Song L."/>
            <person name="Sun Q."/>
            <person name="Zhang H."/>
            <person name="Xiang H."/>
            <person name="Dong X."/>
        </authorList>
    </citation>
    <scope>NUCLEOTIDE SEQUENCE</scope>
    <source>
        <strain evidence="9">ZWT</strain>
    </source>
</reference>
<dbReference type="AlphaFoldDB" id="A0A9J6NW85"/>
<keyword evidence="2 7" id="KW-0813">Transport</keyword>
<sequence>MKKHINIKNKLIPIVFQISLLIIWQIVVDGNIVERYMLPSPKDILTTLFEILPTIKQHIYITLREAMIGFSIAIVLALILAILMDSIKVIRKAIYPILVVSQTIPIIALAPLFAMWFGYGTLPKVIVVVLVCFFPIVISLMDGLDSVDKDMVNLLKSMGANKLQIFRAVKFPASLVNFFSGLRIAATYSIMGAVIGEWLGGSEGLGIYMLRVKKAYALDKVFVVILIIVVLSMALFGLLFMIQYLLMPWERNTDIVHNGKKKSV</sequence>
<dbReference type="GO" id="GO:0055085">
    <property type="term" value="P:transmembrane transport"/>
    <property type="evidence" value="ECO:0007669"/>
    <property type="project" value="InterPro"/>
</dbReference>
<evidence type="ECO:0000256" key="4">
    <source>
        <dbReference type="ARBA" id="ARBA00022692"/>
    </source>
</evidence>
<feature type="domain" description="ABC transmembrane type-1" evidence="8">
    <location>
        <begin position="59"/>
        <end position="239"/>
    </location>
</feature>
<keyword evidence="4 7" id="KW-0812">Transmembrane</keyword>
<dbReference type="PANTHER" id="PTHR30151:SF20">
    <property type="entry name" value="ABC TRANSPORTER PERMEASE PROTEIN HI_0355-RELATED"/>
    <property type="match status" value="1"/>
</dbReference>
<dbReference type="InterPro" id="IPR035906">
    <property type="entry name" value="MetI-like_sf"/>
</dbReference>
<dbReference type="Proteomes" id="UP001056429">
    <property type="component" value="Unassembled WGS sequence"/>
</dbReference>
<gene>
    <name evidence="9" type="ORF">KDK92_03330</name>
</gene>
<dbReference type="PROSITE" id="PS50928">
    <property type="entry name" value="ABC_TM1"/>
    <property type="match status" value="1"/>
</dbReference>
<protein>
    <submittedName>
        <fullName evidence="9">ABC transporter permease</fullName>
    </submittedName>
</protein>
<feature type="transmembrane region" description="Helical" evidence="7">
    <location>
        <begin position="66"/>
        <end position="83"/>
    </location>
</feature>